<dbReference type="AlphaFoldDB" id="A0A9P6XNW7"/>
<dbReference type="PANTHER" id="PTHR46564">
    <property type="entry name" value="TRANSPOSASE"/>
    <property type="match status" value="1"/>
</dbReference>
<dbReference type="Gene3D" id="3.30.420.10">
    <property type="entry name" value="Ribonuclease H-like superfamily/Ribonuclease H"/>
    <property type="match status" value="1"/>
</dbReference>
<dbReference type="Pfam" id="PF13358">
    <property type="entry name" value="DDE_3"/>
    <property type="match status" value="1"/>
</dbReference>
<dbReference type="GO" id="GO:0003676">
    <property type="term" value="F:nucleic acid binding"/>
    <property type="evidence" value="ECO:0007669"/>
    <property type="project" value="InterPro"/>
</dbReference>
<name>A0A9P6XNW7_RHIOR</name>
<sequence length="131" mass="15310">MQNKDKGGTSTNHYFNFMAATLDVLDRHEQFKGHYIVMDNGPIHTHVDIHKLIEQRGYGCIYLPPYSLELNPVVQFWSVCKSKLKREKLLKEDTMTTRIGEACNNIYMSDLQRFCRYSESKFQGCLDEKPL</sequence>
<dbReference type="Proteomes" id="UP000717996">
    <property type="component" value="Unassembled WGS sequence"/>
</dbReference>
<feature type="domain" description="Tc1-like transposase DDE" evidence="1">
    <location>
        <begin position="23"/>
        <end position="91"/>
    </location>
</feature>
<dbReference type="PANTHER" id="PTHR46564:SF1">
    <property type="entry name" value="TRANSPOSASE"/>
    <property type="match status" value="1"/>
</dbReference>
<reference evidence="2" key="1">
    <citation type="journal article" date="2020" name="Microb. Genom.">
        <title>Genetic diversity of clinical and environmental Mucorales isolates obtained from an investigation of mucormycosis cases among solid organ transplant recipients.</title>
        <authorList>
            <person name="Nguyen M.H."/>
            <person name="Kaul D."/>
            <person name="Muto C."/>
            <person name="Cheng S.J."/>
            <person name="Richter R.A."/>
            <person name="Bruno V.M."/>
            <person name="Liu G."/>
            <person name="Beyhan S."/>
            <person name="Sundermann A.J."/>
            <person name="Mounaud S."/>
            <person name="Pasculle A.W."/>
            <person name="Nierman W.C."/>
            <person name="Driscoll E."/>
            <person name="Cumbie R."/>
            <person name="Clancy C.J."/>
            <person name="Dupont C.L."/>
        </authorList>
    </citation>
    <scope>NUCLEOTIDE SEQUENCE</scope>
    <source>
        <strain evidence="2">GL16</strain>
    </source>
</reference>
<dbReference type="EMBL" id="JAANIT010008220">
    <property type="protein sequence ID" value="KAG1529368.1"/>
    <property type="molecule type" value="Genomic_DNA"/>
</dbReference>
<accession>A0A9P6XNW7</accession>
<comment type="caution">
    <text evidence="2">The sequence shown here is derived from an EMBL/GenBank/DDBJ whole genome shotgun (WGS) entry which is preliminary data.</text>
</comment>
<gene>
    <name evidence="2" type="ORF">G6F51_014168</name>
</gene>
<evidence type="ECO:0000313" key="2">
    <source>
        <dbReference type="EMBL" id="KAG1529368.1"/>
    </source>
</evidence>
<protein>
    <recommendedName>
        <fullName evidence="1">Tc1-like transposase DDE domain-containing protein</fullName>
    </recommendedName>
</protein>
<evidence type="ECO:0000259" key="1">
    <source>
        <dbReference type="Pfam" id="PF13358"/>
    </source>
</evidence>
<dbReference type="InterPro" id="IPR038717">
    <property type="entry name" value="Tc1-like_DDE_dom"/>
</dbReference>
<dbReference type="InterPro" id="IPR036397">
    <property type="entry name" value="RNaseH_sf"/>
</dbReference>
<evidence type="ECO:0000313" key="3">
    <source>
        <dbReference type="Proteomes" id="UP000717996"/>
    </source>
</evidence>
<organism evidence="2 3">
    <name type="scientific">Rhizopus oryzae</name>
    <name type="common">Mucormycosis agent</name>
    <name type="synonym">Rhizopus arrhizus var. delemar</name>
    <dbReference type="NCBI Taxonomy" id="64495"/>
    <lineage>
        <taxon>Eukaryota</taxon>
        <taxon>Fungi</taxon>
        <taxon>Fungi incertae sedis</taxon>
        <taxon>Mucoromycota</taxon>
        <taxon>Mucoromycotina</taxon>
        <taxon>Mucoromycetes</taxon>
        <taxon>Mucorales</taxon>
        <taxon>Mucorineae</taxon>
        <taxon>Rhizopodaceae</taxon>
        <taxon>Rhizopus</taxon>
    </lineage>
</organism>
<proteinExistence type="predicted"/>